<dbReference type="EMBL" id="JBDLBR010000002">
    <property type="protein sequence ID" value="MEN7536762.1"/>
    <property type="molecule type" value="Genomic_DNA"/>
</dbReference>
<dbReference type="RefSeq" id="WP_346784213.1">
    <property type="nucleotide sequence ID" value="NZ_JBDLBR010000002.1"/>
</dbReference>
<name>A0ABV0CVS7_9SPHN</name>
<feature type="signal peptide" evidence="1">
    <location>
        <begin position="1"/>
        <end position="36"/>
    </location>
</feature>
<proteinExistence type="predicted"/>
<protein>
    <submittedName>
        <fullName evidence="4">Alkaline phosphatase D family protein</fullName>
    </submittedName>
</protein>
<dbReference type="Proteomes" id="UP001484535">
    <property type="component" value="Unassembled WGS sequence"/>
</dbReference>
<dbReference type="InterPro" id="IPR038607">
    <property type="entry name" value="PhoD-like_sf"/>
</dbReference>
<dbReference type="Pfam" id="PF16655">
    <property type="entry name" value="PhoD_N"/>
    <property type="match status" value="1"/>
</dbReference>
<comment type="caution">
    <text evidence="4">The sequence shown here is derived from an EMBL/GenBank/DDBJ whole genome shotgun (WGS) entry which is preliminary data.</text>
</comment>
<dbReference type="PANTHER" id="PTHR43606">
    <property type="entry name" value="PHOSPHATASE, PUTATIVE (AFU_ORTHOLOGUE AFUA_6G08710)-RELATED"/>
    <property type="match status" value="1"/>
</dbReference>
<gene>
    <name evidence="4" type="ORF">ABDJ38_06215</name>
</gene>
<organism evidence="4 5">
    <name type="scientific">Aurantiacibacter flavus</name>
    <dbReference type="NCBI Taxonomy" id="3145232"/>
    <lineage>
        <taxon>Bacteria</taxon>
        <taxon>Pseudomonadati</taxon>
        <taxon>Pseudomonadota</taxon>
        <taxon>Alphaproteobacteria</taxon>
        <taxon>Sphingomonadales</taxon>
        <taxon>Erythrobacteraceae</taxon>
        <taxon>Aurantiacibacter</taxon>
    </lineage>
</organism>
<dbReference type="CDD" id="cd07389">
    <property type="entry name" value="MPP_PhoD"/>
    <property type="match status" value="1"/>
</dbReference>
<dbReference type="SUPFAM" id="SSF56300">
    <property type="entry name" value="Metallo-dependent phosphatases"/>
    <property type="match status" value="1"/>
</dbReference>
<dbReference type="InterPro" id="IPR006311">
    <property type="entry name" value="TAT_signal"/>
</dbReference>
<dbReference type="Gene3D" id="2.60.40.380">
    <property type="entry name" value="Purple acid phosphatase-like, N-terminal"/>
    <property type="match status" value="1"/>
</dbReference>
<dbReference type="InterPro" id="IPR052900">
    <property type="entry name" value="Phospholipid_Metab_Enz"/>
</dbReference>
<feature type="domain" description="Phospholipase D N-terminal" evidence="3">
    <location>
        <begin position="44"/>
        <end position="133"/>
    </location>
</feature>
<keyword evidence="1" id="KW-0732">Signal</keyword>
<dbReference type="InterPro" id="IPR018946">
    <property type="entry name" value="PhoD-like_MPP"/>
</dbReference>
<dbReference type="PANTHER" id="PTHR43606:SF2">
    <property type="entry name" value="ALKALINE PHOSPHATASE FAMILY PROTEIN (AFU_ORTHOLOGUE AFUA_5G03860)"/>
    <property type="match status" value="1"/>
</dbReference>
<dbReference type="InterPro" id="IPR029052">
    <property type="entry name" value="Metallo-depent_PP-like"/>
</dbReference>
<dbReference type="PROSITE" id="PS51318">
    <property type="entry name" value="TAT"/>
    <property type="match status" value="1"/>
</dbReference>
<evidence type="ECO:0000256" key="1">
    <source>
        <dbReference type="SAM" id="SignalP"/>
    </source>
</evidence>
<dbReference type="Gene3D" id="3.60.21.70">
    <property type="entry name" value="PhoD-like phosphatase"/>
    <property type="match status" value="1"/>
</dbReference>
<dbReference type="Pfam" id="PF09423">
    <property type="entry name" value="PhoD"/>
    <property type="match status" value="1"/>
</dbReference>
<keyword evidence="5" id="KW-1185">Reference proteome</keyword>
<dbReference type="InterPro" id="IPR032093">
    <property type="entry name" value="PhoD_N"/>
</dbReference>
<evidence type="ECO:0000259" key="2">
    <source>
        <dbReference type="Pfam" id="PF09423"/>
    </source>
</evidence>
<accession>A0ABV0CVS7</accession>
<feature type="domain" description="PhoD-like phosphatase metallophosphatase" evidence="2">
    <location>
        <begin position="145"/>
        <end position="521"/>
    </location>
</feature>
<evidence type="ECO:0000313" key="4">
    <source>
        <dbReference type="EMBL" id="MEN7536762.1"/>
    </source>
</evidence>
<reference evidence="4 5" key="1">
    <citation type="submission" date="2024-05" db="EMBL/GenBank/DDBJ databases">
        <authorList>
            <person name="Park S."/>
        </authorList>
    </citation>
    <scope>NUCLEOTIDE SEQUENCE [LARGE SCALE GENOMIC DNA]</scope>
    <source>
        <strain evidence="4 5">DGU5</strain>
    </source>
</reference>
<feature type="chain" id="PRO_5045963629" evidence="1">
    <location>
        <begin position="37"/>
        <end position="552"/>
    </location>
</feature>
<evidence type="ECO:0000259" key="3">
    <source>
        <dbReference type="Pfam" id="PF16655"/>
    </source>
</evidence>
<evidence type="ECO:0000313" key="5">
    <source>
        <dbReference type="Proteomes" id="UP001484535"/>
    </source>
</evidence>
<sequence length="552" mass="61400">MNTPFPLPSIQGISRRSLLRASALGPALLVPHGLQAAEASGFTHSVASGDPEQRSVTLWTRYVAPHREATWLTVEIAADENFAQIVGREAVLSTPDADYCCHARPDDLAPGRWYFYRFLAPNGDMSPVGRTRTLPTGNLDEFKIAVFSCSNATSGWFNAYAHAAERDDLDLLIHLGDYIYESRLTRSDAVEGMAEARGIEPPHETVSLQDYRQRYASYRQDRALQELHRRYPIIVMWDDHETVNNSWIDGADNHDEATEGPWRTRMAAGVQAFHEWLPMRPSPYTRYDIGDLATLFRLETRLVGRSQQLRLHEWMKQHGGSFDEAAIAFRDGPLADQSRSMLGAEQEQWLANGLAASVAEGKPWQIVAQQVIMGQMMTPQDYSSWFTADNAPDADDLAEMAFGARLAQHQIPSSMDKWDGYPAARARLYDAAEAAGADMVVLAGDSHNAWAFELDHEGRPVGVEFAVPGVSSLGIDKRVRGDPSDIAASFVAACDELAWCDTSQRGYMVLDVTPDRVVNEWLFVPARFERSREVAGTHRLAVARGTHRLSPA</sequence>